<keyword evidence="2" id="KW-1185">Reference proteome</keyword>
<evidence type="ECO:0000313" key="1">
    <source>
        <dbReference type="EMBL" id="KAE9525026.1"/>
    </source>
</evidence>
<comment type="caution">
    <text evidence="1">The sequence shown here is derived from an EMBL/GenBank/DDBJ whole genome shotgun (WGS) entry which is preliminary data.</text>
</comment>
<sequence length="202" mass="23459">IPTLSEAILSSSVIKLKVSHEHFKNNPTLFVIRPEIILAGRYRYPTLISADMGTNEAGSLIIRDMIKPINIKHFKRYFLYCNLPNLRISSKKLLRNIQRKFCLKNYFTILQNNITLVVKKLTSLLKIINLLVLQLNNYLVNVCLSTFTSLQQFANNLAYHNFFKAAMRTQLCNLDYELICIGKIKTINKRSPREKLKLNKKN</sequence>
<gene>
    <name evidence="1" type="ORF">AGLY_015076</name>
</gene>
<evidence type="ECO:0000313" key="2">
    <source>
        <dbReference type="Proteomes" id="UP000475862"/>
    </source>
</evidence>
<reference evidence="1 2" key="1">
    <citation type="submission" date="2019-08" db="EMBL/GenBank/DDBJ databases">
        <title>The genome of the soybean aphid Biotype 1, its phylome, world population structure and adaptation to the North American continent.</title>
        <authorList>
            <person name="Giordano R."/>
            <person name="Donthu R.K."/>
            <person name="Hernandez A.G."/>
            <person name="Wright C.L."/>
            <person name="Zimin A.V."/>
        </authorList>
    </citation>
    <scope>NUCLEOTIDE SEQUENCE [LARGE SCALE GENOMIC DNA]</scope>
    <source>
        <tissue evidence="1">Whole aphids</tissue>
    </source>
</reference>
<proteinExistence type="predicted"/>
<dbReference type="AlphaFoldDB" id="A0A6G0T313"/>
<dbReference type="EMBL" id="VYZN01000065">
    <property type="protein sequence ID" value="KAE9525026.1"/>
    <property type="molecule type" value="Genomic_DNA"/>
</dbReference>
<accession>A0A6G0T313</accession>
<name>A0A6G0T313_APHGL</name>
<protein>
    <submittedName>
        <fullName evidence="1">Uncharacterized protein</fullName>
    </submittedName>
</protein>
<dbReference type="Proteomes" id="UP000475862">
    <property type="component" value="Unassembled WGS sequence"/>
</dbReference>
<organism evidence="1 2">
    <name type="scientific">Aphis glycines</name>
    <name type="common">Soybean aphid</name>
    <dbReference type="NCBI Taxonomy" id="307491"/>
    <lineage>
        <taxon>Eukaryota</taxon>
        <taxon>Metazoa</taxon>
        <taxon>Ecdysozoa</taxon>
        <taxon>Arthropoda</taxon>
        <taxon>Hexapoda</taxon>
        <taxon>Insecta</taxon>
        <taxon>Pterygota</taxon>
        <taxon>Neoptera</taxon>
        <taxon>Paraneoptera</taxon>
        <taxon>Hemiptera</taxon>
        <taxon>Sternorrhyncha</taxon>
        <taxon>Aphidomorpha</taxon>
        <taxon>Aphidoidea</taxon>
        <taxon>Aphididae</taxon>
        <taxon>Aphidini</taxon>
        <taxon>Aphis</taxon>
        <taxon>Aphis</taxon>
    </lineage>
</organism>
<feature type="non-terminal residue" evidence="1">
    <location>
        <position position="1"/>
    </location>
</feature>